<dbReference type="Proteomes" id="UP000037109">
    <property type="component" value="Unassembled WGS sequence"/>
</dbReference>
<reference evidence="5" key="1">
    <citation type="submission" date="2015-07" db="EMBL/GenBank/DDBJ databases">
        <title>Fjat-10036 dsm4.</title>
        <authorList>
            <person name="Liu B."/>
            <person name="Wang J."/>
            <person name="Zhu Y."/>
            <person name="Liu G."/>
            <person name="Chen Q."/>
            <person name="Chen Z."/>
            <person name="Lan J."/>
            <person name="Che J."/>
            <person name="Ge C."/>
            <person name="Shi H."/>
            <person name="Pan Z."/>
            <person name="Liu X."/>
        </authorList>
    </citation>
    <scope>NUCLEOTIDE SEQUENCE [LARGE SCALE GENOMIC DNA]</scope>
    <source>
        <strain evidence="5">DSM 4</strain>
    </source>
</reference>
<evidence type="ECO:0000313" key="5">
    <source>
        <dbReference type="Proteomes" id="UP000037109"/>
    </source>
</evidence>
<name>A0A0M0GF43_SPOGL</name>
<dbReference type="OrthoDB" id="1674447at2"/>
<dbReference type="STRING" id="1459.AF332_15345"/>
<dbReference type="GO" id="GO:0046872">
    <property type="term" value="F:metal ion binding"/>
    <property type="evidence" value="ECO:0007669"/>
    <property type="project" value="UniProtKB-KW"/>
</dbReference>
<organism evidence="4 5">
    <name type="scientific">Sporosarcina globispora</name>
    <name type="common">Bacillus globisporus</name>
    <dbReference type="NCBI Taxonomy" id="1459"/>
    <lineage>
        <taxon>Bacteria</taxon>
        <taxon>Bacillati</taxon>
        <taxon>Bacillota</taxon>
        <taxon>Bacilli</taxon>
        <taxon>Bacillales</taxon>
        <taxon>Caryophanaceae</taxon>
        <taxon>Sporosarcina</taxon>
    </lineage>
</organism>
<protein>
    <recommendedName>
        <fullName evidence="2">GTP cyclohydrolase 1 type 2 homolog</fullName>
    </recommendedName>
</protein>
<dbReference type="EMBL" id="LGUF01000007">
    <property type="protein sequence ID" value="KON88051.1"/>
    <property type="molecule type" value="Genomic_DNA"/>
</dbReference>
<keyword evidence="3" id="KW-0479">Metal-binding</keyword>
<dbReference type="InterPro" id="IPR036069">
    <property type="entry name" value="DUF34/NIF3_sf"/>
</dbReference>
<dbReference type="AlphaFoldDB" id="A0A0M0GF43"/>
<evidence type="ECO:0000256" key="1">
    <source>
        <dbReference type="ARBA" id="ARBA00006964"/>
    </source>
</evidence>
<evidence type="ECO:0000256" key="3">
    <source>
        <dbReference type="PIRSR" id="PIRSR602678-1"/>
    </source>
</evidence>
<comment type="similarity">
    <text evidence="1">Belongs to the GTP cyclohydrolase I type 2/NIF3 family.</text>
</comment>
<gene>
    <name evidence="4" type="ORF">AF332_15345</name>
</gene>
<evidence type="ECO:0000256" key="2">
    <source>
        <dbReference type="ARBA" id="ARBA00022112"/>
    </source>
</evidence>
<feature type="binding site" evidence="3">
    <location>
        <position position="90"/>
    </location>
    <ligand>
        <name>a divalent metal cation</name>
        <dbReference type="ChEBI" id="CHEBI:60240"/>
        <label>1</label>
    </ligand>
</feature>
<dbReference type="Pfam" id="PF01784">
    <property type="entry name" value="DUF34_NIF3"/>
    <property type="match status" value="1"/>
</dbReference>
<keyword evidence="5" id="KW-1185">Reference proteome</keyword>
<dbReference type="SUPFAM" id="SSF102705">
    <property type="entry name" value="NIF3 (NGG1p interacting factor 3)-like"/>
    <property type="match status" value="1"/>
</dbReference>
<dbReference type="InterPro" id="IPR002678">
    <property type="entry name" value="DUF34/NIF3"/>
</dbReference>
<accession>A0A0M0GF43</accession>
<dbReference type="Gene3D" id="3.40.1390.30">
    <property type="entry name" value="NIF3 (NGG1p interacting factor 3)-like"/>
    <property type="match status" value="1"/>
</dbReference>
<dbReference type="PATRIC" id="fig|1459.3.peg.3328"/>
<feature type="binding site" evidence="3">
    <location>
        <position position="89"/>
    </location>
    <ligand>
        <name>a divalent metal cation</name>
        <dbReference type="ChEBI" id="CHEBI:60240"/>
        <label>1</label>
    </ligand>
</feature>
<dbReference type="RefSeq" id="WP_053435420.1">
    <property type="nucleotide sequence ID" value="NZ_LGUF01000007.1"/>
</dbReference>
<evidence type="ECO:0000313" key="4">
    <source>
        <dbReference type="EMBL" id="KON88051.1"/>
    </source>
</evidence>
<comment type="caution">
    <text evidence="4">The sequence shown here is derived from an EMBL/GenBank/DDBJ whole genome shotgun (WGS) entry which is preliminary data.</text>
</comment>
<sequence>MKTVEDVLNALDELTGGRVIKSLNDITKGEHPFVIMKTSNIPGKEIIETPGLVYGEMKKEVKKIAVAMTMTEGCIELAGATGVDAIVAHHPIAEAANSGGVILKNYLDLYNIAAFELHEAFHGLHPGIPFLHGHKVYRTEVSYGGVHGNILYVGKVIPEVNTLGDILTRLDNYMGLQQEDDLLHTEKEIRNISSLTETSTVTRGRIVYGEETSPVNNVVHIFPHTGFSPDHLRQVIKEHPEADTVLASISRVYNGHPLIETAKELGLNFIIGNCHVLEILENGLPLAYALDMLLPDVEVVVFRERVTSIFINEMGSPHLKKYAEEMATGYLLKKTAVNTL</sequence>
<proteinExistence type="inferred from homology"/>